<name>A0A1F6VMK0_9BACT</name>
<dbReference type="SUPFAM" id="SSF56784">
    <property type="entry name" value="HAD-like"/>
    <property type="match status" value="1"/>
</dbReference>
<dbReference type="Gene3D" id="3.40.50.1000">
    <property type="entry name" value="HAD superfamily/HAD-like"/>
    <property type="match status" value="1"/>
</dbReference>
<accession>A0A1F6VMK0</accession>
<dbReference type="STRING" id="1801748.A3B84_01290"/>
<dbReference type="InterPro" id="IPR023214">
    <property type="entry name" value="HAD_sf"/>
</dbReference>
<proteinExistence type="predicted"/>
<dbReference type="AlphaFoldDB" id="A0A1F6VMK0"/>
<dbReference type="Proteomes" id="UP000177112">
    <property type="component" value="Unassembled WGS sequence"/>
</dbReference>
<dbReference type="Gene3D" id="1.10.150.240">
    <property type="entry name" value="Putative phosphatase, domain 2"/>
    <property type="match status" value="1"/>
</dbReference>
<dbReference type="SFLD" id="SFLDG01129">
    <property type="entry name" value="C1.5:_HAD__Beta-PGM__Phosphata"/>
    <property type="match status" value="1"/>
</dbReference>
<dbReference type="InterPro" id="IPR006439">
    <property type="entry name" value="HAD-SF_hydro_IA"/>
</dbReference>
<dbReference type="EMBL" id="MFTY01000025">
    <property type="protein sequence ID" value="OGI70884.1"/>
    <property type="molecule type" value="Genomic_DNA"/>
</dbReference>
<comment type="caution">
    <text evidence="1">The sequence shown here is derived from an EMBL/GenBank/DDBJ whole genome shotgun (WGS) entry which is preliminary data.</text>
</comment>
<dbReference type="InterPro" id="IPR023198">
    <property type="entry name" value="PGP-like_dom2"/>
</dbReference>
<dbReference type="Pfam" id="PF00702">
    <property type="entry name" value="Hydrolase"/>
    <property type="match status" value="1"/>
</dbReference>
<dbReference type="CDD" id="cd02603">
    <property type="entry name" value="HAD_sEH-N_like"/>
    <property type="match status" value="1"/>
</dbReference>
<gene>
    <name evidence="1" type="ORF">A3B84_01290</name>
</gene>
<reference evidence="1 2" key="1">
    <citation type="journal article" date="2016" name="Nat. Commun.">
        <title>Thousands of microbial genomes shed light on interconnected biogeochemical processes in an aquifer system.</title>
        <authorList>
            <person name="Anantharaman K."/>
            <person name="Brown C.T."/>
            <person name="Hug L.A."/>
            <person name="Sharon I."/>
            <person name="Castelle C.J."/>
            <person name="Probst A.J."/>
            <person name="Thomas B.C."/>
            <person name="Singh A."/>
            <person name="Wilkins M.J."/>
            <person name="Karaoz U."/>
            <person name="Brodie E.L."/>
            <person name="Williams K.H."/>
            <person name="Hubbard S.S."/>
            <person name="Banfield J.F."/>
        </authorList>
    </citation>
    <scope>NUCLEOTIDE SEQUENCE [LARGE SCALE GENOMIC DNA]</scope>
</reference>
<dbReference type="InterPro" id="IPR036412">
    <property type="entry name" value="HAD-like_sf"/>
</dbReference>
<protein>
    <recommendedName>
        <fullName evidence="3">FCP1 homology domain-containing protein</fullName>
    </recommendedName>
</protein>
<dbReference type="PANTHER" id="PTHR43611">
    <property type="entry name" value="ALPHA-D-GLUCOSE 1-PHOSPHATE PHOSPHATASE"/>
    <property type="match status" value="1"/>
</dbReference>
<dbReference type="SFLD" id="SFLDS00003">
    <property type="entry name" value="Haloacid_Dehalogenase"/>
    <property type="match status" value="1"/>
</dbReference>
<sequence length="197" mass="23410">MIKATIFDLNGIFIKSRKLGDRFEKDFNVPPSVFLPKLFEIMGKIRKPNAGSAFSYWEPCLKKWNINFTEKEFWDYWFKSEIPSEKMIAFAKKLKEKGIKVIILSNNFKERALYYDHYPWIHNVVDKVYFSWQTGFIKPDLRAWKLVLSENNLKSEECLYFDDKEENLKAAESIGTKSFLFTTEEELEKIVNKYLAL</sequence>
<dbReference type="NCBIfam" id="TIGR01509">
    <property type="entry name" value="HAD-SF-IA-v3"/>
    <property type="match status" value="1"/>
</dbReference>
<evidence type="ECO:0000313" key="2">
    <source>
        <dbReference type="Proteomes" id="UP000177112"/>
    </source>
</evidence>
<evidence type="ECO:0008006" key="3">
    <source>
        <dbReference type="Google" id="ProtNLM"/>
    </source>
</evidence>
<dbReference type="PANTHER" id="PTHR43611:SF3">
    <property type="entry name" value="FLAVIN MONONUCLEOTIDE HYDROLASE 1, CHLOROPLATIC"/>
    <property type="match status" value="1"/>
</dbReference>
<organism evidence="1 2">
    <name type="scientific">Candidatus Nomurabacteria bacterium RIFCSPHIGHO2_02_FULL_35_13</name>
    <dbReference type="NCBI Taxonomy" id="1801748"/>
    <lineage>
        <taxon>Bacteria</taxon>
        <taxon>Candidatus Nomuraibacteriota</taxon>
    </lineage>
</organism>
<evidence type="ECO:0000313" key="1">
    <source>
        <dbReference type="EMBL" id="OGI70884.1"/>
    </source>
</evidence>